<keyword evidence="2" id="KW-1185">Reference proteome</keyword>
<evidence type="ECO:0000313" key="2">
    <source>
        <dbReference type="Proteomes" id="UP000095283"/>
    </source>
</evidence>
<protein>
    <submittedName>
        <fullName evidence="3">Uncharacterized protein</fullName>
    </submittedName>
</protein>
<proteinExistence type="predicted"/>
<dbReference type="AlphaFoldDB" id="A0A1I7XC27"/>
<dbReference type="Proteomes" id="UP000095283">
    <property type="component" value="Unplaced"/>
</dbReference>
<dbReference type="WBParaSite" id="Hba_15244">
    <property type="protein sequence ID" value="Hba_15244"/>
    <property type="gene ID" value="Hba_15244"/>
</dbReference>
<organism evidence="2 3">
    <name type="scientific">Heterorhabditis bacteriophora</name>
    <name type="common">Entomopathogenic nematode worm</name>
    <dbReference type="NCBI Taxonomy" id="37862"/>
    <lineage>
        <taxon>Eukaryota</taxon>
        <taxon>Metazoa</taxon>
        <taxon>Ecdysozoa</taxon>
        <taxon>Nematoda</taxon>
        <taxon>Chromadorea</taxon>
        <taxon>Rhabditida</taxon>
        <taxon>Rhabditina</taxon>
        <taxon>Rhabditomorpha</taxon>
        <taxon>Strongyloidea</taxon>
        <taxon>Heterorhabditidae</taxon>
        <taxon>Heterorhabditis</taxon>
    </lineage>
</organism>
<reference evidence="3" key="1">
    <citation type="submission" date="2016-11" db="UniProtKB">
        <authorList>
            <consortium name="WormBaseParasite"/>
        </authorList>
    </citation>
    <scope>IDENTIFICATION</scope>
</reference>
<feature type="region of interest" description="Disordered" evidence="1">
    <location>
        <begin position="15"/>
        <end position="35"/>
    </location>
</feature>
<sequence length="53" mass="5813">MQIVNYYLLAEKSKTEPAEIDTATPPPEHPHLPLGHEDSLYVSIVPVINSEAG</sequence>
<accession>A0A1I7XC27</accession>
<name>A0A1I7XC27_HETBA</name>
<evidence type="ECO:0000256" key="1">
    <source>
        <dbReference type="SAM" id="MobiDB-lite"/>
    </source>
</evidence>
<evidence type="ECO:0000313" key="3">
    <source>
        <dbReference type="WBParaSite" id="Hba_15244"/>
    </source>
</evidence>